<evidence type="ECO:0000313" key="5">
    <source>
        <dbReference type="Proteomes" id="UP001205105"/>
    </source>
</evidence>
<sequence length="354" mass="39546">MGRGGDGASHGAVLGQPLQDPAAWTAPEVLASDPSTWQYILSPQDQQEIVDAAQRAVASGKPVPELTKADFPLPGLGTKLEQIRDSVVFGRGFFLLRGFPIERLSRAEVVAAWLGVGLYWGQPRSQNAKGHLVGHVKDLGLDPNADDVRVYATNAAQPWHVDDADLVGLLCLKRAKEGGLSRWASSISIYNRLLEARPDLVEELAKTYHFDKKGEVGPGEQPYLELPVLSVYKGHLTFFYNDKYIKEAQRFPEVPRLTPKQLEALQAVTDLADSPDLHLDWDLQPGDVQLIYNWTQLHFRTAYVDHPGFENRRHLLRLWLTSTVNTHAIDPERFPKEAYLGIYSEERTAPLDAE</sequence>
<dbReference type="SUPFAM" id="SSF51197">
    <property type="entry name" value="Clavaminate synthase-like"/>
    <property type="match status" value="1"/>
</dbReference>
<protein>
    <recommendedName>
        <fullName evidence="3">TauD/TfdA-like domain-containing protein</fullName>
    </recommendedName>
</protein>
<keyword evidence="1" id="KW-0560">Oxidoreductase</keyword>
<evidence type="ECO:0000259" key="3">
    <source>
        <dbReference type="Pfam" id="PF02668"/>
    </source>
</evidence>
<dbReference type="InterPro" id="IPR050411">
    <property type="entry name" value="AlphaKG_dependent_hydroxylases"/>
</dbReference>
<proteinExistence type="predicted"/>
<feature type="domain" description="TauD/TfdA-like" evidence="3">
    <location>
        <begin position="64"/>
        <end position="319"/>
    </location>
</feature>
<dbReference type="PANTHER" id="PTHR10696:SF56">
    <property type="entry name" value="TAUD_TFDA-LIKE DOMAIN-CONTAINING PROTEIN"/>
    <property type="match status" value="1"/>
</dbReference>
<name>A0AAD5DW36_9CHLO</name>
<keyword evidence="2" id="KW-0045">Antibiotic biosynthesis</keyword>
<dbReference type="InterPro" id="IPR003819">
    <property type="entry name" value="TauD/TfdA-like"/>
</dbReference>
<dbReference type="Proteomes" id="UP001205105">
    <property type="component" value="Unassembled WGS sequence"/>
</dbReference>
<dbReference type="GO" id="GO:0017000">
    <property type="term" value="P:antibiotic biosynthetic process"/>
    <property type="evidence" value="ECO:0007669"/>
    <property type="project" value="UniProtKB-KW"/>
</dbReference>
<dbReference type="AlphaFoldDB" id="A0AAD5DW36"/>
<accession>A0AAD5DW36</accession>
<gene>
    <name evidence="4" type="ORF">COHA_002863</name>
</gene>
<reference evidence="4" key="1">
    <citation type="submission" date="2020-11" db="EMBL/GenBank/DDBJ databases">
        <title>Chlorella ohadii genome sequencing and assembly.</title>
        <authorList>
            <person name="Murik O."/>
            <person name="Treves H."/>
            <person name="Kedem I."/>
            <person name="Shotland Y."/>
            <person name="Kaplan A."/>
        </authorList>
    </citation>
    <scope>NUCLEOTIDE SEQUENCE</scope>
    <source>
        <strain evidence="4">1</strain>
    </source>
</reference>
<organism evidence="4 5">
    <name type="scientific">Chlorella ohadii</name>
    <dbReference type="NCBI Taxonomy" id="2649997"/>
    <lineage>
        <taxon>Eukaryota</taxon>
        <taxon>Viridiplantae</taxon>
        <taxon>Chlorophyta</taxon>
        <taxon>core chlorophytes</taxon>
        <taxon>Trebouxiophyceae</taxon>
        <taxon>Chlorellales</taxon>
        <taxon>Chlorellaceae</taxon>
        <taxon>Chlorella clade</taxon>
        <taxon>Chlorella</taxon>
    </lineage>
</organism>
<evidence type="ECO:0000256" key="2">
    <source>
        <dbReference type="ARBA" id="ARBA00023194"/>
    </source>
</evidence>
<dbReference type="GO" id="GO:0016491">
    <property type="term" value="F:oxidoreductase activity"/>
    <property type="evidence" value="ECO:0007669"/>
    <property type="project" value="UniProtKB-KW"/>
</dbReference>
<dbReference type="PANTHER" id="PTHR10696">
    <property type="entry name" value="GAMMA-BUTYROBETAINE HYDROXYLASE-RELATED"/>
    <property type="match status" value="1"/>
</dbReference>
<dbReference type="InterPro" id="IPR042098">
    <property type="entry name" value="TauD-like_sf"/>
</dbReference>
<evidence type="ECO:0000313" key="4">
    <source>
        <dbReference type="EMBL" id="KAI7843623.1"/>
    </source>
</evidence>
<dbReference type="Pfam" id="PF02668">
    <property type="entry name" value="TauD"/>
    <property type="match status" value="1"/>
</dbReference>
<evidence type="ECO:0000256" key="1">
    <source>
        <dbReference type="ARBA" id="ARBA00023002"/>
    </source>
</evidence>
<keyword evidence="5" id="KW-1185">Reference proteome</keyword>
<comment type="caution">
    <text evidence="4">The sequence shown here is derived from an EMBL/GenBank/DDBJ whole genome shotgun (WGS) entry which is preliminary data.</text>
</comment>
<dbReference type="EMBL" id="JADXDR010000037">
    <property type="protein sequence ID" value="KAI7843623.1"/>
    <property type="molecule type" value="Genomic_DNA"/>
</dbReference>
<dbReference type="Gene3D" id="3.60.130.10">
    <property type="entry name" value="Clavaminate synthase-like"/>
    <property type="match status" value="1"/>
</dbReference>